<reference evidence="2 3" key="1">
    <citation type="submission" date="2019-03" db="EMBL/GenBank/DDBJ databases">
        <title>Genomic Encyclopedia of Type Strains, Phase IV (KMG-IV): sequencing the most valuable type-strain genomes for metagenomic binning, comparative biology and taxonomic classification.</title>
        <authorList>
            <person name="Goeker M."/>
        </authorList>
    </citation>
    <scope>NUCLEOTIDE SEQUENCE [LARGE SCALE GENOMIC DNA]</scope>
    <source>
        <strain evidence="2 3">DSM 21667</strain>
    </source>
</reference>
<accession>A0A4R6YYC7</accession>
<keyword evidence="1" id="KW-0732">Signal</keyword>
<feature type="signal peptide" evidence="1">
    <location>
        <begin position="1"/>
        <end position="24"/>
    </location>
</feature>
<dbReference type="OrthoDB" id="5942758at2"/>
<dbReference type="RefSeq" id="WP_133818762.1">
    <property type="nucleotide sequence ID" value="NZ_SNZH01000006.1"/>
</dbReference>
<comment type="caution">
    <text evidence="2">The sequence shown here is derived from an EMBL/GenBank/DDBJ whole genome shotgun (WGS) entry which is preliminary data.</text>
</comment>
<protein>
    <submittedName>
        <fullName evidence="2">Uncharacterized protein</fullName>
    </submittedName>
</protein>
<sequence>MRKAFSTSASIALAILGAQSAAAAATRCINCNDTQMYNAARAAGASPSPILVWDPADGDVKRFRNYCGALNGVDPGTAGKGATGRTARASATQATCSLQTEELAVTTTTIDLGRALGEVWRATGGTMKGMIVADFSDVGFPTYLPGKPTAHSVVLDGALRGRILDRASEPDIFQMAPGNILAGPIEFILSHGDAFLGFTDSIVITVNVVFADGSKVQVRAPMGENATYVPGSARDNTGQLLPDRSDNMQDYNGRWYYPPGSGDDMNAFLDLMRQLGVQVVYGTTGQGTGVIPCRWNPESNETVCMLPR</sequence>
<organism evidence="2 3">
    <name type="scientific">Tahibacter aquaticus</name>
    <dbReference type="NCBI Taxonomy" id="520092"/>
    <lineage>
        <taxon>Bacteria</taxon>
        <taxon>Pseudomonadati</taxon>
        <taxon>Pseudomonadota</taxon>
        <taxon>Gammaproteobacteria</taxon>
        <taxon>Lysobacterales</taxon>
        <taxon>Rhodanobacteraceae</taxon>
        <taxon>Tahibacter</taxon>
    </lineage>
</organism>
<evidence type="ECO:0000256" key="1">
    <source>
        <dbReference type="SAM" id="SignalP"/>
    </source>
</evidence>
<name>A0A4R6YYC7_9GAMM</name>
<dbReference type="AlphaFoldDB" id="A0A4R6YYC7"/>
<dbReference type="EMBL" id="SNZH01000006">
    <property type="protein sequence ID" value="TDR44019.1"/>
    <property type="molecule type" value="Genomic_DNA"/>
</dbReference>
<proteinExistence type="predicted"/>
<evidence type="ECO:0000313" key="3">
    <source>
        <dbReference type="Proteomes" id="UP000295293"/>
    </source>
</evidence>
<gene>
    <name evidence="2" type="ORF">DFR29_106165</name>
</gene>
<feature type="chain" id="PRO_5020910668" evidence="1">
    <location>
        <begin position="25"/>
        <end position="308"/>
    </location>
</feature>
<evidence type="ECO:0000313" key="2">
    <source>
        <dbReference type="EMBL" id="TDR44019.1"/>
    </source>
</evidence>
<dbReference type="Proteomes" id="UP000295293">
    <property type="component" value="Unassembled WGS sequence"/>
</dbReference>
<keyword evidence="3" id="KW-1185">Reference proteome</keyword>